<dbReference type="PRINTS" id="PR00032">
    <property type="entry name" value="HTHARAC"/>
</dbReference>
<reference evidence="6" key="1">
    <citation type="journal article" date="2019" name="Int. J. Syst. Evol. Microbiol.">
        <title>The Global Catalogue of Microorganisms (GCM) 10K type strain sequencing project: providing services to taxonomists for standard genome sequencing and annotation.</title>
        <authorList>
            <consortium name="The Broad Institute Genomics Platform"/>
            <consortium name="The Broad Institute Genome Sequencing Center for Infectious Disease"/>
            <person name="Wu L."/>
            <person name="Ma J."/>
        </authorList>
    </citation>
    <scope>NUCLEOTIDE SEQUENCE [LARGE SCALE GENOMIC DNA]</scope>
    <source>
        <strain evidence="6">CGMCC 1.18578</strain>
    </source>
</reference>
<dbReference type="Pfam" id="PF12833">
    <property type="entry name" value="HTH_18"/>
    <property type="match status" value="1"/>
</dbReference>
<accession>A0ABW0QXU2</accession>
<dbReference type="PROSITE" id="PS01124">
    <property type="entry name" value="HTH_ARAC_FAMILY_2"/>
    <property type="match status" value="1"/>
</dbReference>
<dbReference type="Proteomes" id="UP001596108">
    <property type="component" value="Unassembled WGS sequence"/>
</dbReference>
<dbReference type="InterPro" id="IPR037923">
    <property type="entry name" value="HTH-like"/>
</dbReference>
<dbReference type="Gene3D" id="1.10.10.60">
    <property type="entry name" value="Homeodomain-like"/>
    <property type="match status" value="2"/>
</dbReference>
<evidence type="ECO:0000259" key="4">
    <source>
        <dbReference type="PROSITE" id="PS01124"/>
    </source>
</evidence>
<feature type="domain" description="HTH araC/xylS-type" evidence="4">
    <location>
        <begin position="174"/>
        <end position="272"/>
    </location>
</feature>
<dbReference type="RefSeq" id="WP_378111661.1">
    <property type="nucleotide sequence ID" value="NZ_JBHSNC010000027.1"/>
</dbReference>
<keyword evidence="6" id="KW-1185">Reference proteome</keyword>
<evidence type="ECO:0000313" key="6">
    <source>
        <dbReference type="Proteomes" id="UP001596108"/>
    </source>
</evidence>
<dbReference type="InterPro" id="IPR018062">
    <property type="entry name" value="HTH_AraC-typ_CS"/>
</dbReference>
<dbReference type="InterPro" id="IPR020449">
    <property type="entry name" value="Tscrpt_reg_AraC-type_HTH"/>
</dbReference>
<organism evidence="5 6">
    <name type="scientific">Cohnella yongneupensis</name>
    <dbReference type="NCBI Taxonomy" id="425006"/>
    <lineage>
        <taxon>Bacteria</taxon>
        <taxon>Bacillati</taxon>
        <taxon>Bacillota</taxon>
        <taxon>Bacilli</taxon>
        <taxon>Bacillales</taxon>
        <taxon>Paenibacillaceae</taxon>
        <taxon>Cohnella</taxon>
    </lineage>
</organism>
<comment type="caution">
    <text evidence="5">The sequence shown here is derived from an EMBL/GenBank/DDBJ whole genome shotgun (WGS) entry which is preliminary data.</text>
</comment>
<name>A0ABW0QXU2_9BACL</name>
<keyword evidence="3" id="KW-0804">Transcription</keyword>
<keyword evidence="1" id="KW-0805">Transcription regulation</keyword>
<gene>
    <name evidence="5" type="ORF">ACFPQ4_09880</name>
</gene>
<dbReference type="SUPFAM" id="SSF46689">
    <property type="entry name" value="Homeodomain-like"/>
    <property type="match status" value="2"/>
</dbReference>
<dbReference type="SMART" id="SM00342">
    <property type="entry name" value="HTH_ARAC"/>
    <property type="match status" value="1"/>
</dbReference>
<dbReference type="Pfam" id="PF02311">
    <property type="entry name" value="AraC_binding"/>
    <property type="match status" value="1"/>
</dbReference>
<keyword evidence="2" id="KW-0238">DNA-binding</keyword>
<protein>
    <submittedName>
        <fullName evidence="5">AraC family transcriptional regulator</fullName>
    </submittedName>
</protein>
<dbReference type="PROSITE" id="PS00041">
    <property type="entry name" value="HTH_ARAC_FAMILY_1"/>
    <property type="match status" value="1"/>
</dbReference>
<dbReference type="PANTHER" id="PTHR43280:SF28">
    <property type="entry name" value="HTH-TYPE TRANSCRIPTIONAL ACTIVATOR RHAS"/>
    <property type="match status" value="1"/>
</dbReference>
<dbReference type="InterPro" id="IPR003313">
    <property type="entry name" value="AraC-bd"/>
</dbReference>
<evidence type="ECO:0000313" key="5">
    <source>
        <dbReference type="EMBL" id="MFC5529753.1"/>
    </source>
</evidence>
<dbReference type="EMBL" id="JBHSNC010000027">
    <property type="protein sequence ID" value="MFC5529753.1"/>
    <property type="molecule type" value="Genomic_DNA"/>
</dbReference>
<sequence length="275" mass="30955">MNHFLAPPRFDRYTCYPESFGHYYDDPSHSERRAAGQIDCYNLHIVYGGKGYLRIGDRLVALEAGTGFLYGPGVEQSYYAEPSDPWDIRWVHFQGTGVGKLLQGKGEEGVWTFSWRNADAMLELWQELLGHGVPSLTGGEARLSALLYEILALLVQNAEDEQGQQAAGRRNSVIEAAEWIRSHSGQPLTLEQMANEADCSVSHFSRQFHRLIGKTPIEFLTECRIVQAKIMLVSTKLPVNVVADKVGFASSAYFIRRFRLLEGVTPEQFRRIRGG</sequence>
<evidence type="ECO:0000256" key="3">
    <source>
        <dbReference type="ARBA" id="ARBA00023163"/>
    </source>
</evidence>
<dbReference type="InterPro" id="IPR009057">
    <property type="entry name" value="Homeodomain-like_sf"/>
</dbReference>
<proteinExistence type="predicted"/>
<evidence type="ECO:0000256" key="1">
    <source>
        <dbReference type="ARBA" id="ARBA00023015"/>
    </source>
</evidence>
<dbReference type="CDD" id="cd06986">
    <property type="entry name" value="cupin_MmsR-like_N"/>
    <property type="match status" value="1"/>
</dbReference>
<dbReference type="InterPro" id="IPR018060">
    <property type="entry name" value="HTH_AraC"/>
</dbReference>
<dbReference type="PANTHER" id="PTHR43280">
    <property type="entry name" value="ARAC-FAMILY TRANSCRIPTIONAL REGULATOR"/>
    <property type="match status" value="1"/>
</dbReference>
<dbReference type="SUPFAM" id="SSF51215">
    <property type="entry name" value="Regulatory protein AraC"/>
    <property type="match status" value="1"/>
</dbReference>
<evidence type="ECO:0000256" key="2">
    <source>
        <dbReference type="ARBA" id="ARBA00023125"/>
    </source>
</evidence>
<dbReference type="Gene3D" id="2.60.120.280">
    <property type="entry name" value="Regulatory protein AraC"/>
    <property type="match status" value="1"/>
</dbReference>